<dbReference type="CDD" id="cd04892">
    <property type="entry name" value="ACT_AK-like_2"/>
    <property type="match status" value="1"/>
</dbReference>
<dbReference type="GO" id="GO:0004072">
    <property type="term" value="F:aspartate kinase activity"/>
    <property type="evidence" value="ECO:0007669"/>
    <property type="project" value="UniProtKB-EC"/>
</dbReference>
<dbReference type="InterPro" id="IPR001048">
    <property type="entry name" value="Asp/Glu/Uridylate_kinase"/>
</dbReference>
<evidence type="ECO:0000259" key="10">
    <source>
        <dbReference type="PROSITE" id="PS51671"/>
    </source>
</evidence>
<comment type="similarity">
    <text evidence="8">Belongs to the aspartokinase family.</text>
</comment>
<evidence type="ECO:0000256" key="8">
    <source>
        <dbReference type="RuleBase" id="RU003448"/>
    </source>
</evidence>
<keyword evidence="5" id="KW-0067">ATP-binding</keyword>
<evidence type="ECO:0000256" key="7">
    <source>
        <dbReference type="ARBA" id="ARBA00047872"/>
    </source>
</evidence>
<dbReference type="Proteomes" id="UP000677668">
    <property type="component" value="Chromosome 1"/>
</dbReference>
<feature type="domain" description="ACT" evidence="10">
    <location>
        <begin position="324"/>
        <end position="399"/>
    </location>
</feature>
<dbReference type="InterPro" id="IPR011147">
    <property type="entry name" value="Bifunc_Aspkin/hSer_DH"/>
</dbReference>
<evidence type="ECO:0000256" key="5">
    <source>
        <dbReference type="ARBA" id="ARBA00022840"/>
    </source>
</evidence>
<dbReference type="InterPro" id="IPR001341">
    <property type="entry name" value="Asp_kinase"/>
</dbReference>
<dbReference type="InterPro" id="IPR018042">
    <property type="entry name" value="Aspartate_kinase_CS"/>
</dbReference>
<comment type="pathway">
    <text evidence="9">Amino-acid biosynthesis; L-threonine biosynthesis; L-threonine from L-aspartate: step 1/5.</text>
</comment>
<feature type="domain" description="ACT" evidence="10">
    <location>
        <begin position="405"/>
        <end position="471"/>
    </location>
</feature>
<dbReference type="PANTHER" id="PTHR43070">
    <property type="match status" value="1"/>
</dbReference>
<keyword evidence="2 8" id="KW-0808">Transferase</keyword>
<dbReference type="PROSITE" id="PS00324">
    <property type="entry name" value="ASPARTOKINASE"/>
    <property type="match status" value="1"/>
</dbReference>
<dbReference type="PROSITE" id="PS51671">
    <property type="entry name" value="ACT"/>
    <property type="match status" value="2"/>
</dbReference>
<dbReference type="EC" id="2.7.2.4" evidence="8"/>
<accession>A0ABX8AXT5</accession>
<evidence type="ECO:0000256" key="4">
    <source>
        <dbReference type="ARBA" id="ARBA00022777"/>
    </source>
</evidence>
<evidence type="ECO:0000256" key="6">
    <source>
        <dbReference type="ARBA" id="ARBA00022857"/>
    </source>
</evidence>
<dbReference type="RefSeq" id="WP_211421883.1">
    <property type="nucleotide sequence ID" value="NZ_CP072642.1"/>
</dbReference>
<dbReference type="NCBIfam" id="TIGR00657">
    <property type="entry name" value="asp_kinases"/>
    <property type="match status" value="1"/>
</dbReference>
<evidence type="ECO:0000313" key="12">
    <source>
        <dbReference type="Proteomes" id="UP000677668"/>
    </source>
</evidence>
<keyword evidence="4 8" id="KW-0418">Kinase</keyword>
<comment type="pathway">
    <text evidence="9">Amino-acid biosynthesis; L-methionine biosynthesis via de novo pathway; L-homoserine from L-aspartate: step 1/3.</text>
</comment>
<comment type="catalytic activity">
    <reaction evidence="7 8">
        <text>L-aspartate + ATP = 4-phospho-L-aspartate + ADP</text>
        <dbReference type="Rhea" id="RHEA:23776"/>
        <dbReference type="ChEBI" id="CHEBI:29991"/>
        <dbReference type="ChEBI" id="CHEBI:30616"/>
        <dbReference type="ChEBI" id="CHEBI:57535"/>
        <dbReference type="ChEBI" id="CHEBI:456216"/>
        <dbReference type="EC" id="2.7.2.4"/>
    </reaction>
</comment>
<evidence type="ECO:0000256" key="9">
    <source>
        <dbReference type="RuleBase" id="RU004249"/>
    </source>
</evidence>
<keyword evidence="12" id="KW-1185">Reference proteome</keyword>
<dbReference type="Gene3D" id="3.40.1160.10">
    <property type="entry name" value="Acetylglutamate kinase-like"/>
    <property type="match status" value="1"/>
</dbReference>
<dbReference type="InterPro" id="IPR005260">
    <property type="entry name" value="Asp_kin_monofn"/>
</dbReference>
<keyword evidence="6" id="KW-0521">NADP</keyword>
<dbReference type="CDD" id="cd04243">
    <property type="entry name" value="AAK_AK-HSDH-like"/>
    <property type="match status" value="1"/>
</dbReference>
<dbReference type="InterPro" id="IPR054352">
    <property type="entry name" value="ACT_Aspartokinase"/>
</dbReference>
<dbReference type="Gene3D" id="3.30.2130.10">
    <property type="entry name" value="VC0802-like"/>
    <property type="match status" value="1"/>
</dbReference>
<proteinExistence type="inferred from homology"/>
<organism evidence="11 12">
    <name type="scientific">Chloracidobacterium sp. N</name>
    <dbReference type="NCBI Taxonomy" id="2821540"/>
    <lineage>
        <taxon>Bacteria</taxon>
        <taxon>Pseudomonadati</taxon>
        <taxon>Acidobacteriota</taxon>
        <taxon>Terriglobia</taxon>
        <taxon>Terriglobales</taxon>
        <taxon>Acidobacteriaceae</taxon>
        <taxon>Chloracidobacterium</taxon>
        <taxon>Chloracidobacterium aggregatum</taxon>
    </lineage>
</organism>
<evidence type="ECO:0000313" key="11">
    <source>
        <dbReference type="EMBL" id="QUV93508.1"/>
    </source>
</evidence>
<dbReference type="Pfam" id="PF00696">
    <property type="entry name" value="AA_kinase"/>
    <property type="match status" value="1"/>
</dbReference>
<evidence type="ECO:0000256" key="1">
    <source>
        <dbReference type="ARBA" id="ARBA00004766"/>
    </source>
</evidence>
<dbReference type="EMBL" id="CP072642">
    <property type="protein sequence ID" value="QUV93508.1"/>
    <property type="molecule type" value="Genomic_DNA"/>
</dbReference>
<protein>
    <recommendedName>
        <fullName evidence="8">Aspartokinase</fullName>
        <ecNumber evidence="8">2.7.2.4</ecNumber>
    </recommendedName>
</protein>
<dbReference type="Gene3D" id="3.30.70.260">
    <property type="match status" value="1"/>
</dbReference>
<evidence type="ECO:0000256" key="2">
    <source>
        <dbReference type="ARBA" id="ARBA00022679"/>
    </source>
</evidence>
<dbReference type="PIRSF" id="PIRSF000726">
    <property type="entry name" value="Asp_kin"/>
    <property type="match status" value="1"/>
</dbReference>
<sequence length="471" mass="48552">MQIHKFGGTSVGNAERIQQLVAIVEAERKRKTRLVVVVSAMSGITNLLLEATQQAAQGEVAAITAAGATLRARHLEALEQLVSDGAARYAVAAELEAFFDRFARIGEGIALVGELPPRAQDFIAGLGERLSARLVAAALNSRGLASVACDADRLIITDDTFGAAVPDLAATALATRERLLPLLDAGQIPVVTGFIGATPDGVPTTLGRGGSDYSAGILGAALEAEAVVIWTDADGFMTADPRLVADAQVLSHISYAEAGELAYYGAKVLHPKTLLPLIPKGIPLYIKNSFRPEGTGTKVSATTGDWHADVKSVTSITGLALLTVAGRGMLGVPGIAARTFAAVAAAGVNVLLISQSSSENNLCFMVEGRDAERTRSALVKALSLEFHHGCVERVEVLTPVAIVSAVGAGMRGRPGIAARIFSAVAAAPANVIAIAQGSSEINISFVVAESEAAAAVSAIHERFELGAKGLG</sequence>
<dbReference type="InterPro" id="IPR036393">
    <property type="entry name" value="AceGlu_kinase-like_sf"/>
</dbReference>
<comment type="pathway">
    <text evidence="1 9">Amino-acid biosynthesis; L-lysine biosynthesis via DAP pathway; (S)-tetrahydrodipicolinate from L-aspartate: step 1/4.</text>
</comment>
<dbReference type="SUPFAM" id="SSF55021">
    <property type="entry name" value="ACT-like"/>
    <property type="match status" value="2"/>
</dbReference>
<keyword evidence="9" id="KW-0028">Amino-acid biosynthesis</keyword>
<dbReference type="InterPro" id="IPR002912">
    <property type="entry name" value="ACT_dom"/>
</dbReference>
<reference evidence="11 12" key="1">
    <citation type="submission" date="2021-03" db="EMBL/GenBank/DDBJ databases">
        <title>Genomic and phenotypic characterization of Chloracidobacterium isolates provides evidence for multiple species.</title>
        <authorList>
            <person name="Saini M.K."/>
            <person name="Costas A.M.G."/>
            <person name="Tank M."/>
            <person name="Bryant D.A."/>
        </authorList>
    </citation>
    <scope>NUCLEOTIDE SEQUENCE [LARGE SCALE GENOMIC DNA]</scope>
    <source>
        <strain evidence="11 12">N</strain>
    </source>
</reference>
<name>A0ABX8AXT5_9BACT</name>
<dbReference type="PANTHER" id="PTHR43070:SF3">
    <property type="entry name" value="HOMOSERINE DEHYDROGENASE"/>
    <property type="match status" value="1"/>
</dbReference>
<dbReference type="InterPro" id="IPR045865">
    <property type="entry name" value="ACT-like_dom_sf"/>
</dbReference>
<dbReference type="SUPFAM" id="SSF53633">
    <property type="entry name" value="Carbamate kinase-like"/>
    <property type="match status" value="1"/>
</dbReference>
<keyword evidence="3" id="KW-0547">Nucleotide-binding</keyword>
<dbReference type="Pfam" id="PF22468">
    <property type="entry name" value="ACT_9"/>
    <property type="match status" value="2"/>
</dbReference>
<gene>
    <name evidence="11" type="ORF">J8C05_09025</name>
</gene>
<evidence type="ECO:0000256" key="3">
    <source>
        <dbReference type="ARBA" id="ARBA00022741"/>
    </source>
</evidence>